<comment type="caution">
    <text evidence="2">The sequence shown here is derived from an EMBL/GenBank/DDBJ whole genome shotgun (WGS) entry which is preliminary data.</text>
</comment>
<keyword evidence="1" id="KW-1133">Transmembrane helix</keyword>
<keyword evidence="3" id="KW-1185">Reference proteome</keyword>
<keyword evidence="1" id="KW-0812">Transmembrane</keyword>
<feature type="transmembrane region" description="Helical" evidence="1">
    <location>
        <begin position="79"/>
        <end position="97"/>
    </location>
</feature>
<accession>A0AAE3M5Y2</accession>
<sequence>MGQIIIKRSSEWYNKYRKINLYIDNIKVDSIVDGELKTYEIEDGSHILKAKIDWCGSNKLTIDTNASEVHVNLKANHKISFLFQIVGILTFISILLAQSKENNLAGNDLKYVAFVIIPLFVIVLYHLFIGRNKYLILQEIKPLEK</sequence>
<dbReference type="AlphaFoldDB" id="A0AAE3M5Y2"/>
<feature type="transmembrane region" description="Helical" evidence="1">
    <location>
        <begin position="109"/>
        <end position="128"/>
    </location>
</feature>
<dbReference type="EMBL" id="JAPDPJ010000029">
    <property type="protein sequence ID" value="MCW3787449.1"/>
    <property type="molecule type" value="Genomic_DNA"/>
</dbReference>
<protein>
    <submittedName>
        <fullName evidence="2">Uncharacterized protein</fullName>
    </submittedName>
</protein>
<dbReference type="RefSeq" id="WP_301191014.1">
    <property type="nucleotide sequence ID" value="NZ_JAPDPJ010000029.1"/>
</dbReference>
<keyword evidence="1" id="KW-0472">Membrane</keyword>
<evidence type="ECO:0000256" key="1">
    <source>
        <dbReference type="SAM" id="Phobius"/>
    </source>
</evidence>
<dbReference type="Proteomes" id="UP001209229">
    <property type="component" value="Unassembled WGS sequence"/>
</dbReference>
<name>A0AAE3M5Y2_9BACT</name>
<evidence type="ECO:0000313" key="2">
    <source>
        <dbReference type="EMBL" id="MCW3787449.1"/>
    </source>
</evidence>
<gene>
    <name evidence="2" type="ORF">OM075_13295</name>
</gene>
<evidence type="ECO:0000313" key="3">
    <source>
        <dbReference type="Proteomes" id="UP001209229"/>
    </source>
</evidence>
<organism evidence="2 3">
    <name type="scientific">Plebeiibacterium sediminum</name>
    <dbReference type="NCBI Taxonomy" id="2992112"/>
    <lineage>
        <taxon>Bacteria</taxon>
        <taxon>Pseudomonadati</taxon>
        <taxon>Bacteroidota</taxon>
        <taxon>Bacteroidia</taxon>
        <taxon>Marinilabiliales</taxon>
        <taxon>Marinilabiliaceae</taxon>
        <taxon>Plebeiibacterium</taxon>
    </lineage>
</organism>
<reference evidence="2" key="1">
    <citation type="submission" date="2022-10" db="EMBL/GenBank/DDBJ databases">
        <authorList>
            <person name="Yu W.X."/>
        </authorList>
    </citation>
    <scope>NUCLEOTIDE SEQUENCE</scope>
    <source>
        <strain evidence="2">AAT</strain>
    </source>
</reference>
<proteinExistence type="predicted"/>